<evidence type="ECO:0000256" key="1">
    <source>
        <dbReference type="SAM" id="MobiDB-lite"/>
    </source>
</evidence>
<dbReference type="Proteomes" id="UP000839052">
    <property type="component" value="Chromosome"/>
</dbReference>
<sequence>MPGQPARPESDQRQSVSPHQRNPHGIAKKIVTTSEELLASTRDATIRNIVIHGALSNLSSFRLAPGQTLAGEGEEAILSFASGSDGLQLSTDNEVVGIRIETSVEMRAIFNDTDVDSLGQIRLAGVTTVGQVQILARDKVRSGHVVVEGLNVIAADARARSDRPNGFGVNVTQGAFTLWNMQTDATVSISADLTGLSAGRPTAPVLGSGIFVSGTLDGGRLTLPLLETGAVYSDGKIAPGTPDVITGGVFTVYNAIVDIVRNLGPVVTYGVNDMVLDNWGAVDHWIVEEKLTSYGPSGIGFVNFGTVNELQVNAPIETFGQGARGFNVYDGTVNVAEFDRITTHADGAVGIQISQPIGRLMVRRGIKTFGATGDSLVKGVVVSLSAIALSVKPGGSAREIIIDGGIVTNGKGIAPLELHGAIGSLRIDGGIKAAN</sequence>
<name>A0ABM8Z0F4_9PROT</name>
<organism evidence="2 3">
    <name type="scientific">Candidatus Nitrotoga arctica</name>
    <dbReference type="NCBI Taxonomy" id="453162"/>
    <lineage>
        <taxon>Bacteria</taxon>
        <taxon>Pseudomonadati</taxon>
        <taxon>Pseudomonadota</taxon>
        <taxon>Betaproteobacteria</taxon>
        <taxon>Nitrosomonadales</taxon>
        <taxon>Gallionellaceae</taxon>
        <taxon>Candidatus Nitrotoga</taxon>
    </lineage>
</organism>
<evidence type="ECO:0000313" key="3">
    <source>
        <dbReference type="Proteomes" id="UP000839052"/>
    </source>
</evidence>
<proteinExistence type="predicted"/>
<accession>A0ABM8Z0F4</accession>
<protein>
    <submittedName>
        <fullName evidence="2">Uncharacterized protein</fullName>
    </submittedName>
</protein>
<evidence type="ECO:0000313" key="2">
    <source>
        <dbReference type="EMBL" id="CAG9933309.1"/>
    </source>
</evidence>
<dbReference type="EMBL" id="OU912926">
    <property type="protein sequence ID" value="CAG9933309.1"/>
    <property type="molecule type" value="Genomic_DNA"/>
</dbReference>
<gene>
    <name evidence="2" type="ORF">NTG6680_2060</name>
</gene>
<keyword evidence="3" id="KW-1185">Reference proteome</keyword>
<reference evidence="2 3" key="1">
    <citation type="submission" date="2021-10" db="EMBL/GenBank/DDBJ databases">
        <authorList>
            <person name="Koch H."/>
        </authorList>
    </citation>
    <scope>NUCLEOTIDE SEQUENCE [LARGE SCALE GENOMIC DNA]</scope>
    <source>
        <strain evidence="2">6680</strain>
    </source>
</reference>
<feature type="region of interest" description="Disordered" evidence="1">
    <location>
        <begin position="1"/>
        <end position="23"/>
    </location>
</feature>